<keyword evidence="4" id="KW-0653">Protein transport</keyword>
<feature type="compositionally biased region" description="Polar residues" evidence="8">
    <location>
        <begin position="54"/>
        <end position="68"/>
    </location>
</feature>
<dbReference type="GO" id="GO:0016020">
    <property type="term" value="C:membrane"/>
    <property type="evidence" value="ECO:0007669"/>
    <property type="project" value="UniProtKB-SubCell"/>
</dbReference>
<keyword evidence="3" id="KW-0812">Transmembrane</keyword>
<evidence type="ECO:0000256" key="8">
    <source>
        <dbReference type="SAM" id="MobiDB-lite"/>
    </source>
</evidence>
<sequence length="120" mass="13219">MGLSEILLILVVVLILFGPEDLPVIARSIGKLVLEIRKATNELTKEFQSTINTPSNIMNKAFEQTTAPRASEKDTDASQSGAENPKSDEELLTYEDEIPKDPLAELPLDMVSYEEKGASR</sequence>
<dbReference type="RefSeq" id="WP_073029619.1">
    <property type="nucleotide sequence ID" value="NZ_FQXJ01000006.1"/>
</dbReference>
<dbReference type="InterPro" id="IPR003369">
    <property type="entry name" value="TatA/B/E"/>
</dbReference>
<keyword evidence="5" id="KW-1133">Transmembrane helix</keyword>
<dbReference type="Pfam" id="PF02416">
    <property type="entry name" value="TatA_B_E"/>
    <property type="match status" value="1"/>
</dbReference>
<gene>
    <name evidence="9" type="ORF">SAMN02746098_02036</name>
</gene>
<dbReference type="GO" id="GO:0015031">
    <property type="term" value="P:protein transport"/>
    <property type="evidence" value="ECO:0007669"/>
    <property type="project" value="UniProtKB-KW"/>
</dbReference>
<keyword evidence="6" id="KW-0811">Translocation</keyword>
<evidence type="ECO:0000313" key="10">
    <source>
        <dbReference type="Proteomes" id="UP000183954"/>
    </source>
</evidence>
<keyword evidence="10" id="KW-1185">Reference proteome</keyword>
<protein>
    <submittedName>
        <fullName evidence="9">Sec-independent protein translocase protein TatB</fullName>
    </submittedName>
</protein>
<evidence type="ECO:0000256" key="7">
    <source>
        <dbReference type="ARBA" id="ARBA00023136"/>
    </source>
</evidence>
<proteinExistence type="predicted"/>
<evidence type="ECO:0000256" key="4">
    <source>
        <dbReference type="ARBA" id="ARBA00022927"/>
    </source>
</evidence>
<dbReference type="Proteomes" id="UP000183954">
    <property type="component" value="Unassembled WGS sequence"/>
</dbReference>
<dbReference type="STRING" id="1121420.SAMN02746098_02036"/>
<evidence type="ECO:0000256" key="5">
    <source>
        <dbReference type="ARBA" id="ARBA00022989"/>
    </source>
</evidence>
<keyword evidence="7" id="KW-0472">Membrane</keyword>
<evidence type="ECO:0000256" key="6">
    <source>
        <dbReference type="ARBA" id="ARBA00023010"/>
    </source>
</evidence>
<dbReference type="PANTHER" id="PTHR33162:SF1">
    <property type="entry name" value="SEC-INDEPENDENT PROTEIN TRANSLOCASE PROTEIN TATA, CHLOROPLASTIC"/>
    <property type="match status" value="1"/>
</dbReference>
<accession>A0A1M5XI49</accession>
<feature type="region of interest" description="Disordered" evidence="8">
    <location>
        <begin position="54"/>
        <end position="120"/>
    </location>
</feature>
<dbReference type="Gene3D" id="1.20.5.3310">
    <property type="match status" value="1"/>
</dbReference>
<reference evidence="10" key="1">
    <citation type="submission" date="2016-11" db="EMBL/GenBank/DDBJ databases">
        <authorList>
            <person name="Varghese N."/>
            <person name="Submissions S."/>
        </authorList>
    </citation>
    <scope>NUCLEOTIDE SEQUENCE [LARGE SCALE GENOMIC DNA]</scope>
    <source>
        <strain evidence="10">DSM 15449</strain>
    </source>
</reference>
<name>A0A1M5XI49_9FIRM</name>
<dbReference type="OrthoDB" id="9800908at2"/>
<evidence type="ECO:0000313" key="9">
    <source>
        <dbReference type="EMBL" id="SHH99481.1"/>
    </source>
</evidence>
<organism evidence="9 10">
    <name type="scientific">Desulfosporosinus lacus DSM 15449</name>
    <dbReference type="NCBI Taxonomy" id="1121420"/>
    <lineage>
        <taxon>Bacteria</taxon>
        <taxon>Bacillati</taxon>
        <taxon>Bacillota</taxon>
        <taxon>Clostridia</taxon>
        <taxon>Eubacteriales</taxon>
        <taxon>Desulfitobacteriaceae</taxon>
        <taxon>Desulfosporosinus</taxon>
    </lineage>
</organism>
<keyword evidence="2" id="KW-0813">Transport</keyword>
<evidence type="ECO:0000256" key="2">
    <source>
        <dbReference type="ARBA" id="ARBA00022448"/>
    </source>
</evidence>
<evidence type="ECO:0000256" key="3">
    <source>
        <dbReference type="ARBA" id="ARBA00022692"/>
    </source>
</evidence>
<comment type="subcellular location">
    <subcellularLocation>
        <location evidence="1">Membrane</location>
        <topology evidence="1">Single-pass membrane protein</topology>
    </subcellularLocation>
</comment>
<evidence type="ECO:0000256" key="1">
    <source>
        <dbReference type="ARBA" id="ARBA00004167"/>
    </source>
</evidence>
<dbReference type="AlphaFoldDB" id="A0A1M5XI49"/>
<dbReference type="EMBL" id="FQXJ01000006">
    <property type="protein sequence ID" value="SHH99481.1"/>
    <property type="molecule type" value="Genomic_DNA"/>
</dbReference>
<dbReference type="PANTHER" id="PTHR33162">
    <property type="entry name" value="SEC-INDEPENDENT PROTEIN TRANSLOCASE PROTEIN TATA, CHLOROPLASTIC"/>
    <property type="match status" value="1"/>
</dbReference>